<reference evidence="1 2" key="1">
    <citation type="journal article" date="2020" name="Biotechnol. Biofuels">
        <title>New insights from the biogas microbiome by comprehensive genome-resolved metagenomics of nearly 1600 species originating from multiple anaerobic digesters.</title>
        <authorList>
            <person name="Campanaro S."/>
            <person name="Treu L."/>
            <person name="Rodriguez-R L.M."/>
            <person name="Kovalovszki A."/>
            <person name="Ziels R.M."/>
            <person name="Maus I."/>
            <person name="Zhu X."/>
            <person name="Kougias P.G."/>
            <person name="Basile A."/>
            <person name="Luo G."/>
            <person name="Schluter A."/>
            <person name="Konstantinidis K.T."/>
            <person name="Angelidaki I."/>
        </authorList>
    </citation>
    <scope>NUCLEOTIDE SEQUENCE [LARGE SCALE GENOMIC DNA]</scope>
    <source>
        <strain evidence="1">AS04akNAM_66</strain>
    </source>
</reference>
<dbReference type="RefSeq" id="WP_278501066.1">
    <property type="nucleotide sequence ID" value="NZ_CP122438.1"/>
</dbReference>
<protein>
    <submittedName>
        <fullName evidence="1">Uncharacterized protein</fullName>
    </submittedName>
</protein>
<evidence type="ECO:0000313" key="1">
    <source>
        <dbReference type="EMBL" id="HHV67768.1"/>
    </source>
</evidence>
<accession>A0A7V6PBM5</accession>
<sequence length="140" mass="16168">MHALEDVIFSDGRFAGDENNVRFVEEIANTTPGQYVVLVSREYDDGADYRRLFAQVHFVAKDGDGYIAMGIPVVESFDGHTDAEDGESYSLRQELKSYVEILTSYTKFHDRRAEFDSGLPLENESWDDFRNWLSKIRRDQ</sequence>
<dbReference type="AlphaFoldDB" id="A0A7V6PBM5"/>
<gene>
    <name evidence="1" type="ORF">GXX48_09025</name>
</gene>
<evidence type="ECO:0000313" key="2">
    <source>
        <dbReference type="Proteomes" id="UP000551563"/>
    </source>
</evidence>
<dbReference type="EMBL" id="DUMN01000269">
    <property type="protein sequence ID" value="HHV67768.1"/>
    <property type="molecule type" value="Genomic_DNA"/>
</dbReference>
<organism evidence="1 2">
    <name type="scientific">Brucella intermedia</name>
    <dbReference type="NCBI Taxonomy" id="94625"/>
    <lineage>
        <taxon>Bacteria</taxon>
        <taxon>Pseudomonadati</taxon>
        <taxon>Pseudomonadota</taxon>
        <taxon>Alphaproteobacteria</taxon>
        <taxon>Hyphomicrobiales</taxon>
        <taxon>Brucellaceae</taxon>
        <taxon>Brucella/Ochrobactrum group</taxon>
        <taxon>Brucella</taxon>
    </lineage>
</organism>
<dbReference type="Proteomes" id="UP000551563">
    <property type="component" value="Unassembled WGS sequence"/>
</dbReference>
<comment type="caution">
    <text evidence="1">The sequence shown here is derived from an EMBL/GenBank/DDBJ whole genome shotgun (WGS) entry which is preliminary data.</text>
</comment>
<name>A0A7V6PBM5_9HYPH</name>
<proteinExistence type="predicted"/>